<keyword evidence="1" id="KW-0812">Transmembrane</keyword>
<dbReference type="InterPro" id="IPR036514">
    <property type="entry name" value="SGNH_hydro_sf"/>
</dbReference>
<keyword evidence="1" id="KW-1133">Transmembrane helix</keyword>
<dbReference type="Gene3D" id="3.40.50.1110">
    <property type="entry name" value="SGNH hydrolase"/>
    <property type="match status" value="1"/>
</dbReference>
<organism evidence="2 3">
    <name type="scientific">Porphyromonas catoniae F0037</name>
    <dbReference type="NCBI Taxonomy" id="1127696"/>
    <lineage>
        <taxon>Bacteria</taxon>
        <taxon>Pseudomonadati</taxon>
        <taxon>Bacteroidota</taxon>
        <taxon>Bacteroidia</taxon>
        <taxon>Bacteroidales</taxon>
        <taxon>Porphyromonadaceae</taxon>
        <taxon>Porphyromonas</taxon>
    </lineage>
</organism>
<feature type="transmembrane region" description="Helical" evidence="1">
    <location>
        <begin position="12"/>
        <end position="29"/>
    </location>
</feature>
<proteinExistence type="predicted"/>
<dbReference type="AlphaFoldDB" id="L1NFT1"/>
<evidence type="ECO:0008006" key="4">
    <source>
        <dbReference type="Google" id="ProtNLM"/>
    </source>
</evidence>
<name>L1NFT1_9PORP</name>
<keyword evidence="1" id="KW-0472">Membrane</keyword>
<dbReference type="GO" id="GO:0016788">
    <property type="term" value="F:hydrolase activity, acting on ester bonds"/>
    <property type="evidence" value="ECO:0007669"/>
    <property type="project" value="UniProtKB-ARBA"/>
</dbReference>
<dbReference type="PATRIC" id="fig|1127696.3.peg.469"/>
<comment type="caution">
    <text evidence="2">The sequence shown here is derived from an EMBL/GenBank/DDBJ whole genome shotgun (WGS) entry which is preliminary data.</text>
</comment>
<dbReference type="RefSeq" id="WP_005468718.1">
    <property type="nucleotide sequence ID" value="NZ_KB291043.1"/>
</dbReference>
<evidence type="ECO:0000313" key="3">
    <source>
        <dbReference type="Proteomes" id="UP000010408"/>
    </source>
</evidence>
<reference evidence="2 3" key="1">
    <citation type="submission" date="2012-05" db="EMBL/GenBank/DDBJ databases">
        <authorList>
            <person name="Weinstock G."/>
            <person name="Sodergren E."/>
            <person name="Lobos E.A."/>
            <person name="Fulton L."/>
            <person name="Fulton R."/>
            <person name="Courtney L."/>
            <person name="Fronick C."/>
            <person name="O'Laughlin M."/>
            <person name="Godfrey J."/>
            <person name="Wilson R.M."/>
            <person name="Miner T."/>
            <person name="Farmer C."/>
            <person name="Delehaunty K."/>
            <person name="Cordes M."/>
            <person name="Minx P."/>
            <person name="Tomlinson C."/>
            <person name="Chen J."/>
            <person name="Wollam A."/>
            <person name="Pepin K.H."/>
            <person name="Bhonagiri V."/>
            <person name="Zhang X."/>
            <person name="Suruliraj S."/>
            <person name="Warren W."/>
            <person name="Mitreva M."/>
            <person name="Mardis E.R."/>
            <person name="Wilson R.K."/>
        </authorList>
    </citation>
    <scope>NUCLEOTIDE SEQUENCE [LARGE SCALE GENOMIC DNA]</scope>
    <source>
        <strain evidence="2 3">F0037</strain>
    </source>
</reference>
<dbReference type="STRING" id="1127696.HMPREF9134_00533"/>
<evidence type="ECO:0000313" key="2">
    <source>
        <dbReference type="EMBL" id="EKY02145.1"/>
    </source>
</evidence>
<dbReference type="Gene3D" id="2.60.120.1360">
    <property type="match status" value="1"/>
</dbReference>
<dbReference type="eggNOG" id="COG2755">
    <property type="taxonomic scope" value="Bacteria"/>
</dbReference>
<accession>L1NFT1</accession>
<evidence type="ECO:0000256" key="1">
    <source>
        <dbReference type="SAM" id="Phobius"/>
    </source>
</evidence>
<dbReference type="HOGENOM" id="CLU_026488_1_0_10"/>
<sequence length="474" mass="51875">MDKKNKDYLLRFWLLLILVALGLVVLYFLPPQIGPWEMNKVDLLSDLRYEEPDTIAADATGAVRLSEGARKDNAKVRRREAIYERLKNEAEGGTSSASSVDSATIESNTIIDMTAEHDGLRGFFAQLRRRGSLGRPVRIAILGDSFIEGDIFSGSLRAKLQARYGGSGVGWMPLTSETAGFRRTIKHEFKGWKEYKQLRTKGSYPLTGHYYTGQVGDWVRYTVPKGDKPFELATLYYKASQPITLSVRTNGGDPTNLELPATDGSALSAYRIAEGQLTSLQFSLISGASGFVCYGVSLDGSSGIAVDNFSTRGNSGLPLGSVNTELNQAFTSAHPYDLIILQYGLNVISPKQMDYSGYTKQMGKAISHLRSSMGRVEFLILGVSDRGKKSGGEVVTMPAAKSLEQAQIRLAAEQGVTFWSTRAAVGRLGGIGKLAERGWAAKDYTHLSHRGGDELAGQFLDAFLLEEKYYDAIK</sequence>
<dbReference type="SUPFAM" id="SSF52266">
    <property type="entry name" value="SGNH hydrolase"/>
    <property type="match status" value="1"/>
</dbReference>
<gene>
    <name evidence="2" type="ORF">HMPREF9134_00533</name>
</gene>
<dbReference type="Proteomes" id="UP000010408">
    <property type="component" value="Unassembled WGS sequence"/>
</dbReference>
<protein>
    <recommendedName>
        <fullName evidence="4">SGNH hydrolase-type esterase domain-containing protein</fullName>
    </recommendedName>
</protein>
<dbReference type="EMBL" id="AMEQ01000018">
    <property type="protein sequence ID" value="EKY02145.1"/>
    <property type="molecule type" value="Genomic_DNA"/>
</dbReference>